<proteinExistence type="predicted"/>
<sequence length="229" mass="26274">MKLKCCILLLIDISLFILLIAVSTTWNKNQNLVTQTQSEISKSKDESKKIAITFDDGPHPIYTQQLLDGLKERNVKATFFVIGKNAEQCPEVVKNIYHDGHLIGNHTYNHVQLNIISLKEQCEEIVKANEVLYKITGEYPEFIRPAFGEWDKNLECNLDMIPVLWNVDTLDWTTENVEKIVRNGTKDIKDGDIILMHDYYKTSVIAALKIVDILQSEGFEFVTVEEMIL</sequence>
<evidence type="ECO:0000256" key="1">
    <source>
        <dbReference type="ARBA" id="ARBA00022723"/>
    </source>
</evidence>
<organism evidence="5 8">
    <name type="scientific">Lachnotalea glycerini</name>
    <dbReference type="NCBI Taxonomy" id="1763509"/>
    <lineage>
        <taxon>Bacteria</taxon>
        <taxon>Bacillati</taxon>
        <taxon>Bacillota</taxon>
        <taxon>Clostridia</taxon>
        <taxon>Lachnospirales</taxon>
        <taxon>Lachnospiraceae</taxon>
        <taxon>Lachnotalea</taxon>
    </lineage>
</organism>
<keyword evidence="7" id="KW-1185">Reference proteome</keyword>
<gene>
    <name evidence="5" type="ORF">C8E03_10764</name>
    <name evidence="6" type="ORF">CG710_014380</name>
</gene>
<protein>
    <submittedName>
        <fullName evidence="6">Peptidoglycan N-acetylglucosamine deacetylase</fullName>
    </submittedName>
    <submittedName>
        <fullName evidence="5">Peptidoglycan/xylan/chitin deacetylase (PgdA/CDA1 family)</fullName>
    </submittedName>
</protein>
<dbReference type="GO" id="GO:0016810">
    <property type="term" value="F:hydrolase activity, acting on carbon-nitrogen (but not peptide) bonds"/>
    <property type="evidence" value="ECO:0007669"/>
    <property type="project" value="InterPro"/>
</dbReference>
<dbReference type="CDD" id="cd10954">
    <property type="entry name" value="CE4_CtAXE_like"/>
    <property type="match status" value="1"/>
</dbReference>
<dbReference type="Proteomes" id="UP000216411">
    <property type="component" value="Unassembled WGS sequence"/>
</dbReference>
<dbReference type="RefSeq" id="WP_094379050.1">
    <property type="nucleotide sequence ID" value="NZ_NOKA02000035.1"/>
</dbReference>
<accession>A0A255I4W6</accession>
<evidence type="ECO:0000313" key="5">
    <source>
        <dbReference type="EMBL" id="PXV89087.1"/>
    </source>
</evidence>
<dbReference type="PANTHER" id="PTHR10587">
    <property type="entry name" value="GLYCOSYL TRANSFERASE-RELATED"/>
    <property type="match status" value="1"/>
</dbReference>
<reference evidence="6 7" key="1">
    <citation type="journal article" date="2017" name="Genome Announc.">
        <title>Draft Genome Sequence of a Sporulating and Motile Strain of Lachnotalea glycerini Isolated from Water in Quebec City, Canada.</title>
        <authorList>
            <person name="Maheux A.F."/>
            <person name="Boudreau D.K."/>
            <person name="Berube E."/>
            <person name="Boissinot M."/>
            <person name="Raymond F."/>
            <person name="Brodeur S."/>
            <person name="Corbeil J."/>
            <person name="Isabel S."/>
            <person name="Omar R.F."/>
            <person name="Bergeron M.G."/>
        </authorList>
    </citation>
    <scope>NUCLEOTIDE SEQUENCE [LARGE SCALE GENOMIC DNA]</scope>
    <source>
        <strain evidence="6 7">CCRI-19302</strain>
    </source>
</reference>
<feature type="transmembrane region" description="Helical" evidence="3">
    <location>
        <begin position="7"/>
        <end position="26"/>
    </location>
</feature>
<dbReference type="InterPro" id="IPR050248">
    <property type="entry name" value="Polysacc_deacetylase_ArnD"/>
</dbReference>
<feature type="domain" description="NodB homology" evidence="4">
    <location>
        <begin position="48"/>
        <end position="222"/>
    </location>
</feature>
<dbReference type="Gene3D" id="3.20.20.370">
    <property type="entry name" value="Glycoside hydrolase/deacetylase"/>
    <property type="match status" value="1"/>
</dbReference>
<comment type="caution">
    <text evidence="5">The sequence shown here is derived from an EMBL/GenBank/DDBJ whole genome shotgun (WGS) entry which is preliminary data.</text>
</comment>
<dbReference type="PROSITE" id="PS51677">
    <property type="entry name" value="NODB"/>
    <property type="match status" value="1"/>
</dbReference>
<dbReference type="InterPro" id="IPR011330">
    <property type="entry name" value="Glyco_hydro/deAcase_b/a-brl"/>
</dbReference>
<keyword evidence="3" id="KW-0812">Transmembrane</keyword>
<name>A0A255I4W6_9FIRM</name>
<evidence type="ECO:0000256" key="2">
    <source>
        <dbReference type="ARBA" id="ARBA00022801"/>
    </source>
</evidence>
<dbReference type="GO" id="GO:0016020">
    <property type="term" value="C:membrane"/>
    <property type="evidence" value="ECO:0007669"/>
    <property type="project" value="TreeGrafter"/>
</dbReference>
<evidence type="ECO:0000313" key="8">
    <source>
        <dbReference type="Proteomes" id="UP000247523"/>
    </source>
</evidence>
<dbReference type="SUPFAM" id="SSF88713">
    <property type="entry name" value="Glycoside hydrolase/deacetylase"/>
    <property type="match status" value="1"/>
</dbReference>
<dbReference type="EMBL" id="NOKA02000035">
    <property type="protein sequence ID" value="RDY30520.1"/>
    <property type="molecule type" value="Genomic_DNA"/>
</dbReference>
<reference evidence="5 8" key="2">
    <citation type="submission" date="2018-05" db="EMBL/GenBank/DDBJ databases">
        <title>Genomic Encyclopedia of Type Strains, Phase IV (KMG-IV): sequencing the most valuable type-strain genomes for metagenomic binning, comparative biology and taxonomic classification.</title>
        <authorList>
            <person name="Goeker M."/>
        </authorList>
    </citation>
    <scope>NUCLEOTIDE SEQUENCE [LARGE SCALE GENOMIC DNA]</scope>
    <source>
        <strain evidence="5 8">DSM 28816</strain>
    </source>
</reference>
<keyword evidence="2" id="KW-0378">Hydrolase</keyword>
<dbReference type="PANTHER" id="PTHR10587:SF133">
    <property type="entry name" value="CHITIN DEACETYLASE 1-RELATED"/>
    <property type="match status" value="1"/>
</dbReference>
<evidence type="ECO:0000259" key="4">
    <source>
        <dbReference type="PROSITE" id="PS51677"/>
    </source>
</evidence>
<reference evidence="6" key="3">
    <citation type="submission" date="2018-07" db="EMBL/GenBank/DDBJ databases">
        <authorList>
            <person name="Quirk P.G."/>
            <person name="Krulwich T.A."/>
        </authorList>
    </citation>
    <scope>NUCLEOTIDE SEQUENCE</scope>
    <source>
        <strain evidence="6">CCRI-19302</strain>
    </source>
</reference>
<evidence type="ECO:0000313" key="6">
    <source>
        <dbReference type="EMBL" id="RDY30520.1"/>
    </source>
</evidence>
<evidence type="ECO:0000313" key="7">
    <source>
        <dbReference type="Proteomes" id="UP000216411"/>
    </source>
</evidence>
<keyword evidence="3" id="KW-0472">Membrane</keyword>
<dbReference type="EMBL" id="QICS01000007">
    <property type="protein sequence ID" value="PXV89087.1"/>
    <property type="molecule type" value="Genomic_DNA"/>
</dbReference>
<dbReference type="OrthoDB" id="9806342at2"/>
<keyword evidence="3" id="KW-1133">Transmembrane helix</keyword>
<dbReference type="InterPro" id="IPR002509">
    <property type="entry name" value="NODB_dom"/>
</dbReference>
<dbReference type="Proteomes" id="UP000247523">
    <property type="component" value="Unassembled WGS sequence"/>
</dbReference>
<evidence type="ECO:0000256" key="3">
    <source>
        <dbReference type="SAM" id="Phobius"/>
    </source>
</evidence>
<dbReference type="GO" id="GO:0046872">
    <property type="term" value="F:metal ion binding"/>
    <property type="evidence" value="ECO:0007669"/>
    <property type="project" value="UniProtKB-KW"/>
</dbReference>
<dbReference type="Pfam" id="PF01522">
    <property type="entry name" value="Polysacc_deac_1"/>
    <property type="match status" value="1"/>
</dbReference>
<dbReference type="AlphaFoldDB" id="A0A255I4W6"/>
<keyword evidence="1" id="KW-0479">Metal-binding</keyword>
<dbReference type="GO" id="GO:0005975">
    <property type="term" value="P:carbohydrate metabolic process"/>
    <property type="evidence" value="ECO:0007669"/>
    <property type="project" value="InterPro"/>
</dbReference>